<protein>
    <submittedName>
        <fullName evidence="9">Uncharacterized protein</fullName>
    </submittedName>
</protein>
<feature type="transmembrane region" description="Helical" evidence="8">
    <location>
        <begin position="230"/>
        <end position="253"/>
    </location>
</feature>
<evidence type="ECO:0000256" key="4">
    <source>
        <dbReference type="ARBA" id="ARBA00022692"/>
    </source>
</evidence>
<evidence type="ECO:0000313" key="10">
    <source>
        <dbReference type="Proteomes" id="UP000593564"/>
    </source>
</evidence>
<keyword evidence="3" id="KW-0813">Transport</keyword>
<evidence type="ECO:0000256" key="2">
    <source>
        <dbReference type="ARBA" id="ARBA00007863"/>
    </source>
</evidence>
<dbReference type="PANTHER" id="PTHR14233:SF4">
    <property type="entry name" value="SOLUTE CARRIER FAMILY 35 MEMBER F2"/>
    <property type="match status" value="1"/>
</dbReference>
<comment type="similarity">
    <text evidence="2">Belongs to the SLC35F solute transporter family.</text>
</comment>
<comment type="subcellular location">
    <subcellularLocation>
        <location evidence="1">Membrane</location>
        <topology evidence="1">Multi-pass membrane protein</topology>
    </subcellularLocation>
</comment>
<keyword evidence="4 8" id="KW-0812">Transmembrane</keyword>
<feature type="compositionally biased region" description="Basic and acidic residues" evidence="7">
    <location>
        <begin position="316"/>
        <end position="335"/>
    </location>
</feature>
<feature type="transmembrane region" description="Helical" evidence="8">
    <location>
        <begin position="49"/>
        <end position="65"/>
    </location>
</feature>
<sequence>MVAFNGFWTKKTLVGLGLGQFLSLLITSTGFSSSELARRGINAPTSQSFLNYVLLFLVYGGTLLYRRKALKAKFYYYILLAIVDVEANFLVVKAYQYTSVTSVMLLDCWSIPSAKYRFKKYIGVAICVAGLVVVVFSDVHSNDRSGGSNPLKGDMLVIAGSTLYAISNVSEEFFVKSADRVELMGMLGLFGAIISACQINTVQSLYFIFPSTCIPYDVFRIILEQNELKSIHWSAGAVIPFIGFALAMFLFYSGVPILLKISGSTMLNLSLLTSDMWTVLIRIFAYRQKVDWMYFIAFGTVAVGLVIYSGGDKEEDQNRAEVADEEAERSKHFDEEAGSGNPNQKTTAGCSKTGDSSSKSEFASTSSTAIKDTESRTLGKDTQGKKTMKFFFFIII</sequence>
<dbReference type="AlphaFoldDB" id="A0A7J7HBH0"/>
<feature type="region of interest" description="Disordered" evidence="7">
    <location>
        <begin position="316"/>
        <end position="368"/>
    </location>
</feature>
<reference evidence="10" key="1">
    <citation type="journal article" date="2020" name="Nat. Commun.">
        <title>Genome assembly of wild tea tree DASZ reveals pedigree and selection history of tea varieties.</title>
        <authorList>
            <person name="Zhang W."/>
            <person name="Zhang Y."/>
            <person name="Qiu H."/>
            <person name="Guo Y."/>
            <person name="Wan H."/>
            <person name="Zhang X."/>
            <person name="Scossa F."/>
            <person name="Alseekh S."/>
            <person name="Zhang Q."/>
            <person name="Wang P."/>
            <person name="Xu L."/>
            <person name="Schmidt M.H."/>
            <person name="Jia X."/>
            <person name="Li D."/>
            <person name="Zhu A."/>
            <person name="Guo F."/>
            <person name="Chen W."/>
            <person name="Ni D."/>
            <person name="Usadel B."/>
            <person name="Fernie A.R."/>
            <person name="Wen W."/>
        </authorList>
    </citation>
    <scope>NUCLEOTIDE SEQUENCE [LARGE SCALE GENOMIC DNA]</scope>
    <source>
        <strain evidence="10">cv. G240</strain>
    </source>
</reference>
<evidence type="ECO:0000256" key="8">
    <source>
        <dbReference type="SAM" id="Phobius"/>
    </source>
</evidence>
<evidence type="ECO:0000256" key="3">
    <source>
        <dbReference type="ARBA" id="ARBA00022448"/>
    </source>
</evidence>
<dbReference type="EMBL" id="JACBKZ010000005">
    <property type="protein sequence ID" value="KAF5950280.1"/>
    <property type="molecule type" value="Genomic_DNA"/>
</dbReference>
<feature type="transmembrane region" description="Helical" evidence="8">
    <location>
        <begin position="151"/>
        <end position="167"/>
    </location>
</feature>
<gene>
    <name evidence="9" type="ORF">HYC85_012273</name>
</gene>
<keyword evidence="10" id="KW-1185">Reference proteome</keyword>
<feature type="compositionally biased region" description="Low complexity" evidence="7">
    <location>
        <begin position="356"/>
        <end position="367"/>
    </location>
</feature>
<comment type="caution">
    <text evidence="9">The sequence shown here is derived from an EMBL/GenBank/DDBJ whole genome shotgun (WGS) entry which is preliminary data.</text>
</comment>
<dbReference type="Proteomes" id="UP000593564">
    <property type="component" value="Unassembled WGS sequence"/>
</dbReference>
<feature type="transmembrane region" description="Helical" evidence="8">
    <location>
        <begin position="292"/>
        <end position="311"/>
    </location>
</feature>
<dbReference type="InterPro" id="IPR009262">
    <property type="entry name" value="SLC35_F1/F2/F6"/>
</dbReference>
<evidence type="ECO:0000256" key="6">
    <source>
        <dbReference type="ARBA" id="ARBA00023136"/>
    </source>
</evidence>
<dbReference type="PANTHER" id="PTHR14233">
    <property type="entry name" value="DUF914-RELATED"/>
    <property type="match status" value="1"/>
</dbReference>
<proteinExistence type="inferred from homology"/>
<evidence type="ECO:0000256" key="1">
    <source>
        <dbReference type="ARBA" id="ARBA00004141"/>
    </source>
</evidence>
<dbReference type="Pfam" id="PF06027">
    <property type="entry name" value="SLC35F"/>
    <property type="match status" value="2"/>
</dbReference>
<organism evidence="9 10">
    <name type="scientific">Camellia sinensis</name>
    <name type="common">Tea plant</name>
    <name type="synonym">Thea sinensis</name>
    <dbReference type="NCBI Taxonomy" id="4442"/>
    <lineage>
        <taxon>Eukaryota</taxon>
        <taxon>Viridiplantae</taxon>
        <taxon>Streptophyta</taxon>
        <taxon>Embryophyta</taxon>
        <taxon>Tracheophyta</taxon>
        <taxon>Spermatophyta</taxon>
        <taxon>Magnoliopsida</taxon>
        <taxon>eudicotyledons</taxon>
        <taxon>Gunneridae</taxon>
        <taxon>Pentapetalae</taxon>
        <taxon>asterids</taxon>
        <taxon>Ericales</taxon>
        <taxon>Theaceae</taxon>
        <taxon>Camellia</taxon>
    </lineage>
</organism>
<accession>A0A7J7HBH0</accession>
<dbReference type="InterPro" id="IPR052221">
    <property type="entry name" value="SLC35F_Transporter"/>
</dbReference>
<feature type="transmembrane region" description="Helical" evidence="8">
    <location>
        <begin position="121"/>
        <end position="139"/>
    </location>
</feature>
<dbReference type="GO" id="GO:0016020">
    <property type="term" value="C:membrane"/>
    <property type="evidence" value="ECO:0007669"/>
    <property type="project" value="UniProtKB-SubCell"/>
</dbReference>
<evidence type="ECO:0000256" key="5">
    <source>
        <dbReference type="ARBA" id="ARBA00022989"/>
    </source>
</evidence>
<feature type="compositionally biased region" description="Polar residues" evidence="7">
    <location>
        <begin position="340"/>
        <end position="355"/>
    </location>
</feature>
<evidence type="ECO:0000313" key="9">
    <source>
        <dbReference type="EMBL" id="KAF5950280.1"/>
    </source>
</evidence>
<name>A0A7J7HBH0_CAMSI</name>
<keyword evidence="6 8" id="KW-0472">Membrane</keyword>
<dbReference type="GO" id="GO:0022857">
    <property type="term" value="F:transmembrane transporter activity"/>
    <property type="evidence" value="ECO:0007669"/>
    <property type="project" value="InterPro"/>
</dbReference>
<keyword evidence="5 8" id="KW-1133">Transmembrane helix</keyword>
<evidence type="ECO:0000256" key="7">
    <source>
        <dbReference type="SAM" id="MobiDB-lite"/>
    </source>
</evidence>
<reference evidence="9 10" key="2">
    <citation type="submission" date="2020-07" db="EMBL/GenBank/DDBJ databases">
        <title>Genome assembly of wild tea tree DASZ reveals pedigree and selection history of tea varieties.</title>
        <authorList>
            <person name="Zhang W."/>
        </authorList>
    </citation>
    <scope>NUCLEOTIDE SEQUENCE [LARGE SCALE GENOMIC DNA]</scope>
    <source>
        <strain evidence="10">cv. G240</strain>
        <tissue evidence="9">Leaf</tissue>
    </source>
</reference>
<feature type="transmembrane region" description="Helical" evidence="8">
    <location>
        <begin position="187"/>
        <end position="209"/>
    </location>
</feature>